<dbReference type="AlphaFoldDB" id="A0A557RJK9"/>
<dbReference type="Proteomes" id="UP000316688">
    <property type="component" value="Unassembled WGS sequence"/>
</dbReference>
<dbReference type="PANTHER" id="PTHR11070">
    <property type="entry name" value="UVRD / RECB / PCRA DNA HELICASE FAMILY MEMBER"/>
    <property type="match status" value="1"/>
</dbReference>
<accession>A0A557RJK9</accession>
<proteinExistence type="predicted"/>
<keyword evidence="4" id="KW-1185">Reference proteome</keyword>
<gene>
    <name evidence="3" type="ORF">FPL11_04495</name>
</gene>
<dbReference type="InterPro" id="IPR027417">
    <property type="entry name" value="P-loop_NTPase"/>
</dbReference>
<feature type="domain" description="NERD" evidence="1">
    <location>
        <begin position="58"/>
        <end position="168"/>
    </location>
</feature>
<dbReference type="SUPFAM" id="SSF52540">
    <property type="entry name" value="P-loop containing nucleoside triphosphate hydrolases"/>
    <property type="match status" value="1"/>
</dbReference>
<comment type="caution">
    <text evidence="3">The sequence shown here is derived from an EMBL/GenBank/DDBJ whole genome shotgun (WGS) entry which is preliminary data.</text>
</comment>
<dbReference type="GO" id="GO:0005524">
    <property type="term" value="F:ATP binding"/>
    <property type="evidence" value="ECO:0007669"/>
    <property type="project" value="InterPro"/>
</dbReference>
<feature type="domain" description="UvrD-like helicase C-terminal" evidence="2">
    <location>
        <begin position="526"/>
        <end position="571"/>
    </location>
</feature>
<dbReference type="Gene3D" id="3.40.50.300">
    <property type="entry name" value="P-loop containing nucleotide triphosphate hydrolases"/>
    <property type="match status" value="2"/>
</dbReference>
<evidence type="ECO:0000313" key="3">
    <source>
        <dbReference type="EMBL" id="TVO65349.1"/>
    </source>
</evidence>
<organism evidence="3 4">
    <name type="scientific">Spiribacter aquaticus</name>
    <dbReference type="NCBI Taxonomy" id="1935996"/>
    <lineage>
        <taxon>Bacteria</taxon>
        <taxon>Pseudomonadati</taxon>
        <taxon>Pseudomonadota</taxon>
        <taxon>Gammaproteobacteria</taxon>
        <taxon>Chromatiales</taxon>
        <taxon>Ectothiorhodospiraceae</taxon>
        <taxon>Spiribacter</taxon>
    </lineage>
</organism>
<dbReference type="InterPro" id="IPR000212">
    <property type="entry name" value="DNA_helicase_UvrD/REP"/>
</dbReference>
<evidence type="ECO:0000313" key="4">
    <source>
        <dbReference type="Proteomes" id="UP000316688"/>
    </source>
</evidence>
<evidence type="ECO:0000259" key="2">
    <source>
        <dbReference type="Pfam" id="PF13538"/>
    </source>
</evidence>
<dbReference type="InterPro" id="IPR011528">
    <property type="entry name" value="NERD"/>
</dbReference>
<dbReference type="Pfam" id="PF13538">
    <property type="entry name" value="UvrD_C_2"/>
    <property type="match status" value="1"/>
</dbReference>
<name>A0A557RJK9_9GAMM</name>
<evidence type="ECO:0000259" key="1">
    <source>
        <dbReference type="Pfam" id="PF08378"/>
    </source>
</evidence>
<dbReference type="EMBL" id="VMKP01000002">
    <property type="protein sequence ID" value="TVO65349.1"/>
    <property type="molecule type" value="Genomic_DNA"/>
</dbReference>
<dbReference type="InterPro" id="IPR027785">
    <property type="entry name" value="UvrD-like_helicase_C"/>
</dbReference>
<sequence>MRLDPGLVISAGPLRPGWLRAQGLGHRHGWHKKESRMAPGKARVMPTNIAELRLGGASEAELATLQRLADELSAEYTVFYSRHVAHLTPRRQAFGEIDFVIVNQSGDVLLIEQKNGSLQEADDDLGIRYAGQVQPKSVVEQMHRSRALFLQALKAADLPPVTVSSLLYCPDHRVEQVNAAGLSIEGIVDARDDKSLAMRVEQLLPAAHSQDQTPRLMRDFLMHSLSLERDMTRTTERHEAVYQRLASPLQELPAALDFSPWRLRIQAAAGAGKSLVAIEAYEQAIANGENPLLVCFNRPLADALQTRLGNAENVNNFHGHCRQWLRAFGDADRLQASESDGSAFWDELVEQMTDIADQAGPFDVLIIDEGQDFKPDWYEVLRLAMKPDYRCLWLEDAEQALLGNDPVPLEGFVRYSNHRNFRTPARIARFIDGLLDKHVDWANPLDGCIPVVSTYATEGGQREQLEQRVQALMRQGFQAEQIAIVSLRGQSSAVYRDLSSVAGKGIRRFTGRYDDDGNPVHTVGPLHAETIYRFKGQQAPAIVLTDIDLSGEPVQCDRETALLWCGLTRATVACELLVQEECGWLKALQRARK</sequence>
<dbReference type="GO" id="GO:0003678">
    <property type="term" value="F:DNA helicase activity"/>
    <property type="evidence" value="ECO:0007669"/>
    <property type="project" value="InterPro"/>
</dbReference>
<dbReference type="Pfam" id="PF08378">
    <property type="entry name" value="NERD"/>
    <property type="match status" value="1"/>
</dbReference>
<reference evidence="3 4" key="1">
    <citation type="submission" date="2019-07" db="EMBL/GenBank/DDBJ databases">
        <title>Reclasification of Spiribacter aquaticus.</title>
        <authorList>
            <person name="Leon M.J."/>
            <person name="Sanchez-Porro C."/>
            <person name="Ventosa A."/>
        </authorList>
    </citation>
    <scope>NUCLEOTIDE SEQUENCE [LARGE SCALE GENOMIC DNA]</scope>
    <source>
        <strain evidence="3 4">SP30</strain>
    </source>
</reference>
<evidence type="ECO:0008006" key="5">
    <source>
        <dbReference type="Google" id="ProtNLM"/>
    </source>
</evidence>
<protein>
    <recommendedName>
        <fullName evidence="5">DNA helicase</fullName>
    </recommendedName>
</protein>
<dbReference type="GO" id="GO:0003677">
    <property type="term" value="F:DNA binding"/>
    <property type="evidence" value="ECO:0007669"/>
    <property type="project" value="InterPro"/>
</dbReference>